<accession>A0ABU2H2V3</accession>
<dbReference type="Pfam" id="PF01609">
    <property type="entry name" value="DDE_Tnp_1"/>
    <property type="match status" value="1"/>
</dbReference>
<dbReference type="NCBIfam" id="NF033564">
    <property type="entry name" value="transpos_ISAs1"/>
    <property type="match status" value="1"/>
</dbReference>
<organism evidence="2 3">
    <name type="scientific">Lipingzhangella rawalii</name>
    <dbReference type="NCBI Taxonomy" id="2055835"/>
    <lineage>
        <taxon>Bacteria</taxon>
        <taxon>Bacillati</taxon>
        <taxon>Actinomycetota</taxon>
        <taxon>Actinomycetes</taxon>
        <taxon>Streptosporangiales</taxon>
        <taxon>Nocardiopsidaceae</taxon>
        <taxon>Lipingzhangella</taxon>
    </lineage>
</organism>
<protein>
    <submittedName>
        <fullName evidence="2">ISAs1 family transposase</fullName>
    </submittedName>
</protein>
<dbReference type="InterPro" id="IPR002559">
    <property type="entry name" value="Transposase_11"/>
</dbReference>
<gene>
    <name evidence="2" type="ORF">RIF23_04905</name>
</gene>
<reference evidence="3" key="1">
    <citation type="submission" date="2023-07" db="EMBL/GenBank/DDBJ databases">
        <title>Novel species in the genus Lipingzhangella isolated from Sambhar Salt Lake.</title>
        <authorList>
            <person name="Jiya N."/>
            <person name="Kajale S."/>
            <person name="Sharma A."/>
        </authorList>
    </citation>
    <scope>NUCLEOTIDE SEQUENCE [LARGE SCALE GENOMIC DNA]</scope>
    <source>
        <strain evidence="3">LS1_29</strain>
    </source>
</reference>
<evidence type="ECO:0000259" key="1">
    <source>
        <dbReference type="Pfam" id="PF01609"/>
    </source>
</evidence>
<keyword evidence="3" id="KW-1185">Reference proteome</keyword>
<dbReference type="InterPro" id="IPR047647">
    <property type="entry name" value="ISAs1_transpos"/>
</dbReference>
<comment type="caution">
    <text evidence="2">The sequence shown here is derived from an EMBL/GenBank/DDBJ whole genome shotgun (WGS) entry which is preliminary data.</text>
</comment>
<evidence type="ECO:0000313" key="2">
    <source>
        <dbReference type="EMBL" id="MDS1269628.1"/>
    </source>
</evidence>
<dbReference type="EMBL" id="JAVLVT010000001">
    <property type="protein sequence ID" value="MDS1269628.1"/>
    <property type="molecule type" value="Genomic_DNA"/>
</dbReference>
<evidence type="ECO:0000313" key="3">
    <source>
        <dbReference type="Proteomes" id="UP001250214"/>
    </source>
</evidence>
<proteinExistence type="predicted"/>
<dbReference type="Proteomes" id="UP001250214">
    <property type="component" value="Unassembled WGS sequence"/>
</dbReference>
<dbReference type="RefSeq" id="WP_310911265.1">
    <property type="nucleotide sequence ID" value="NZ_JAVLVT010000001.1"/>
</dbReference>
<name>A0ABU2H2V3_9ACTN</name>
<sequence length="231" mass="25674">MDRLADDDLTGCLITADALHTVQAHASYLHRRGAHYLFYVKANRAALHARLADLPWTQVGWAHDEGWQRNRDRFERRRIKVLAADGLGIAFPHAAQVLLIERRIRRIGTARTATKTVLALTDLPAHTARPAELADCLRRHWSIEAVHHIRDVTWNEDARRARTGALPVVLGCLADIARQALQAAGWANLASARRAHTDPDKALQLHRIPRISTSPPGVAGWGVVDAGGWVR</sequence>
<feature type="domain" description="Transposase IS4-like" evidence="1">
    <location>
        <begin position="4"/>
        <end position="164"/>
    </location>
</feature>